<protein>
    <submittedName>
        <fullName evidence="9">Uncharacterized conserved protein YgbK, DUF1537 family</fullName>
    </submittedName>
</protein>
<keyword evidence="3" id="KW-0547">Nucleotide-binding</keyword>
<dbReference type="SUPFAM" id="SSF142764">
    <property type="entry name" value="YgbK-like"/>
    <property type="match status" value="1"/>
</dbReference>
<evidence type="ECO:0000259" key="8">
    <source>
        <dbReference type="Pfam" id="PF17042"/>
    </source>
</evidence>
<gene>
    <name evidence="9" type="ORF">SAMN05444392_10685</name>
</gene>
<evidence type="ECO:0000313" key="10">
    <source>
        <dbReference type="Proteomes" id="UP000184476"/>
    </source>
</evidence>
<dbReference type="EMBL" id="FQVL01000006">
    <property type="protein sequence ID" value="SHF01590.1"/>
    <property type="molecule type" value="Genomic_DNA"/>
</dbReference>
<dbReference type="InterPro" id="IPR042213">
    <property type="entry name" value="NBD_C_sf"/>
</dbReference>
<evidence type="ECO:0000256" key="4">
    <source>
        <dbReference type="ARBA" id="ARBA00022777"/>
    </source>
</evidence>
<dbReference type="STRING" id="112248.SAMN05444392_10685"/>
<evidence type="ECO:0000313" key="9">
    <source>
        <dbReference type="EMBL" id="SHF01590.1"/>
    </source>
</evidence>
<comment type="similarity">
    <text evidence="1">Belongs to the four-carbon acid sugar kinase family.</text>
</comment>
<organism evidence="9 10">
    <name type="scientific">Seinonella peptonophila</name>
    <dbReference type="NCBI Taxonomy" id="112248"/>
    <lineage>
        <taxon>Bacteria</taxon>
        <taxon>Bacillati</taxon>
        <taxon>Bacillota</taxon>
        <taxon>Bacilli</taxon>
        <taxon>Bacillales</taxon>
        <taxon>Thermoactinomycetaceae</taxon>
        <taxon>Seinonella</taxon>
    </lineage>
</organism>
<evidence type="ECO:0000256" key="3">
    <source>
        <dbReference type="ARBA" id="ARBA00022741"/>
    </source>
</evidence>
<keyword evidence="2" id="KW-0808">Transferase</keyword>
<evidence type="ECO:0000256" key="1">
    <source>
        <dbReference type="ARBA" id="ARBA00005715"/>
    </source>
</evidence>
<dbReference type="AlphaFoldDB" id="A0A1M4Y7E5"/>
<dbReference type="Gene3D" id="3.40.980.20">
    <property type="entry name" value="Four-carbon acid sugar kinase, nucleotide binding domain"/>
    <property type="match status" value="1"/>
</dbReference>
<feature type="domain" description="Four-carbon acid sugar kinase N-terminal" evidence="7">
    <location>
        <begin position="19"/>
        <end position="245"/>
    </location>
</feature>
<feature type="domain" description="Four-carbon acid sugar kinase nucleotide binding" evidence="8">
    <location>
        <begin position="267"/>
        <end position="419"/>
    </location>
</feature>
<dbReference type="Pfam" id="PF17042">
    <property type="entry name" value="NBD_C"/>
    <property type="match status" value="1"/>
</dbReference>
<dbReference type="InterPro" id="IPR037051">
    <property type="entry name" value="4-carb_acid_sugar_kinase_N_sf"/>
</dbReference>
<keyword evidence="5" id="KW-0067">ATP-binding</keyword>
<keyword evidence="6" id="KW-0119">Carbohydrate metabolism</keyword>
<dbReference type="InterPro" id="IPR031475">
    <property type="entry name" value="NBD_C"/>
</dbReference>
<keyword evidence="10" id="KW-1185">Reference proteome</keyword>
<evidence type="ECO:0000259" key="7">
    <source>
        <dbReference type="Pfam" id="PF07005"/>
    </source>
</evidence>
<reference evidence="9 10" key="1">
    <citation type="submission" date="2016-11" db="EMBL/GenBank/DDBJ databases">
        <authorList>
            <person name="Jaros S."/>
            <person name="Januszkiewicz K."/>
            <person name="Wedrychowicz H."/>
        </authorList>
    </citation>
    <scope>NUCLEOTIDE SEQUENCE [LARGE SCALE GENOMIC DNA]</scope>
    <source>
        <strain evidence="9 10">DSM 44666</strain>
    </source>
</reference>
<dbReference type="GO" id="GO:0016301">
    <property type="term" value="F:kinase activity"/>
    <property type="evidence" value="ECO:0007669"/>
    <property type="project" value="UniProtKB-KW"/>
</dbReference>
<dbReference type="Gene3D" id="3.40.50.10840">
    <property type="entry name" value="Putative sugar-binding, N-terminal domain"/>
    <property type="match status" value="1"/>
</dbReference>
<name>A0A1M4Y7E5_9BACL</name>
<evidence type="ECO:0000256" key="5">
    <source>
        <dbReference type="ARBA" id="ARBA00022840"/>
    </source>
</evidence>
<sequence>MNVQSELDQLIERDQRVVLILDDDPTGSQTASDVEIILDPSTKNLSAFFASDKKAVYVLTNTRAIPEEQAVSLIKKIVNQSEEIAAKYGKKIAFIQRGDSTLRGHVFPELDAMNKQEAITLFVPAFPEGGRVTVGGIHYIEQAGKRIPVNSTEFARDPVFHFRSRELKEWVDEVGNREGVLILLDELRKAGPQAVMKTLLESPTGSVVIPDAETVEDIQAIVAGTLLAEEQGLQVNIRSAATFASIRCGLKAKKLSPSPDQAFQKVLVVCGSHTELSSVQLANLEKEIHSTIIVSTEDAIRGSREIIDRYVTMCQDRFQQTKVIALATERKRLPKYHDLSSAEKIMDTMISIVRELTDEFDGLVVKGGITSAEMARKSLGVESAYVLGQIEAGVSLWELSRKGRQIPYVVVPGNIGDAFTLTRAVYFIGNHSVKAPTDTF</sequence>
<accession>A0A1M4Y7E5</accession>
<dbReference type="GO" id="GO:0005524">
    <property type="term" value="F:ATP binding"/>
    <property type="evidence" value="ECO:0007669"/>
    <property type="project" value="UniProtKB-KW"/>
</dbReference>
<dbReference type="RefSeq" id="WP_073154920.1">
    <property type="nucleotide sequence ID" value="NZ_FQVL01000006.1"/>
</dbReference>
<evidence type="ECO:0000256" key="6">
    <source>
        <dbReference type="ARBA" id="ARBA00023277"/>
    </source>
</evidence>
<dbReference type="InterPro" id="IPR010737">
    <property type="entry name" value="4-carb_acid_sugar_kinase_N"/>
</dbReference>
<dbReference type="Pfam" id="PF07005">
    <property type="entry name" value="SBD_N"/>
    <property type="match status" value="1"/>
</dbReference>
<evidence type="ECO:0000256" key="2">
    <source>
        <dbReference type="ARBA" id="ARBA00022679"/>
    </source>
</evidence>
<proteinExistence type="inferred from homology"/>
<dbReference type="OrthoDB" id="153193at2"/>
<keyword evidence="4" id="KW-0418">Kinase</keyword>
<dbReference type="Proteomes" id="UP000184476">
    <property type="component" value="Unassembled WGS sequence"/>
</dbReference>